<dbReference type="Gene3D" id="2.60.40.10">
    <property type="entry name" value="Immunoglobulins"/>
    <property type="match status" value="3"/>
</dbReference>
<feature type="domain" description="Fibronectin type-III" evidence="2">
    <location>
        <begin position="163"/>
        <end position="258"/>
    </location>
</feature>
<dbReference type="InParanoid" id="A0A1X7U3H8"/>
<dbReference type="InterPro" id="IPR036537">
    <property type="entry name" value="Adaptor_Cbl_N_dom_sf"/>
</dbReference>
<feature type="domain" description="Fibronectin type-III" evidence="2">
    <location>
        <begin position="260"/>
        <end position="361"/>
    </location>
</feature>
<dbReference type="InterPro" id="IPR013783">
    <property type="entry name" value="Ig-like_fold"/>
</dbReference>
<accession>A0A1X7U3H8</accession>
<evidence type="ECO:0000256" key="1">
    <source>
        <dbReference type="ARBA" id="ARBA00022737"/>
    </source>
</evidence>
<dbReference type="EnsemblMetazoa" id="Aqu2.1.22437_001">
    <property type="protein sequence ID" value="Aqu2.1.22437_001"/>
    <property type="gene ID" value="Aqu2.1.22437"/>
</dbReference>
<protein>
    <recommendedName>
        <fullName evidence="2">Fibronectin type-III domain-containing protein</fullName>
    </recommendedName>
</protein>
<dbReference type="SUPFAM" id="SSF49265">
    <property type="entry name" value="Fibronectin type III"/>
    <property type="match status" value="2"/>
</dbReference>
<reference evidence="3" key="1">
    <citation type="submission" date="2017-05" db="UniProtKB">
        <authorList>
            <consortium name="EnsemblMetazoa"/>
        </authorList>
    </citation>
    <scope>IDENTIFICATION</scope>
</reference>
<dbReference type="PANTHER" id="PTHR13817:SF166">
    <property type="entry name" value="NEURONAL IGCAM-RELATED"/>
    <property type="match status" value="1"/>
</dbReference>
<sequence length="546" mass="60318">MAGVASSICQSALGCITKINNSVALMHHADRLRDQIVRKTEDIQSQLQRLRNHSDDKFTSDMTRVLQEVFDRLHACEGRCQELADQWRVKQFFMAASNNEALKFLQVELDHVHDNLESQVICAITEQVSAVKMELKDGIKEVSRDIAYPQAGLYPISSGVLKPPAVVSKPVVDIEGETMIVSWKDNDNSPGSLVMYEVRIDDSRNVMFPCSPQYKSLCIGPPKIEPGILYTIQIRGVNGRGPGEWSEKTISRFKMAPPKRPDKPEINPTYTDAKISVRIPGLKEANGTPVEKITVQYCEYDNSGNWESETLTIPKKESQHIHEFVMHDLSLNTRYFFRVILINESGESVPSESVDITTDVPIPGEPTNIRPSSYFTSDMIKIRWNPPIEYPEFVDHYEVQYKRRKKEFDLSEEYKVTQTTKLSAKAPNLKSDTWYVFFVKAVNKNGKSSKAARVEAETRWKKAAKAVLSPFVFIGGTLGGPVIGAGMGGSKAAENADTKAGSVAGAVGGAVGGGLLGTVGAPVLGATCAHLFVHGSVYSDQSDDEN</sequence>
<dbReference type="PROSITE" id="PS50853">
    <property type="entry name" value="FN3"/>
    <property type="match status" value="3"/>
</dbReference>
<dbReference type="InterPro" id="IPR050964">
    <property type="entry name" value="Striated_Muscle_Regulatory"/>
</dbReference>
<dbReference type="Pfam" id="PF00041">
    <property type="entry name" value="fn3"/>
    <property type="match status" value="2"/>
</dbReference>
<dbReference type="CDD" id="cd21037">
    <property type="entry name" value="MLKL_NTD"/>
    <property type="match status" value="1"/>
</dbReference>
<dbReference type="InterPro" id="IPR036116">
    <property type="entry name" value="FN3_sf"/>
</dbReference>
<dbReference type="AlphaFoldDB" id="A0A1X7U3H8"/>
<dbReference type="GO" id="GO:0007166">
    <property type="term" value="P:cell surface receptor signaling pathway"/>
    <property type="evidence" value="ECO:0007669"/>
    <property type="project" value="InterPro"/>
</dbReference>
<proteinExistence type="predicted"/>
<evidence type="ECO:0000259" key="2">
    <source>
        <dbReference type="PROSITE" id="PS50853"/>
    </source>
</evidence>
<dbReference type="SMART" id="SM00060">
    <property type="entry name" value="FN3"/>
    <property type="match status" value="3"/>
</dbReference>
<dbReference type="Gene3D" id="1.20.930.20">
    <property type="entry name" value="Adaptor protein Cbl, N-terminal domain"/>
    <property type="match status" value="1"/>
</dbReference>
<organism evidence="3">
    <name type="scientific">Amphimedon queenslandica</name>
    <name type="common">Sponge</name>
    <dbReference type="NCBI Taxonomy" id="400682"/>
    <lineage>
        <taxon>Eukaryota</taxon>
        <taxon>Metazoa</taxon>
        <taxon>Porifera</taxon>
        <taxon>Demospongiae</taxon>
        <taxon>Heteroscleromorpha</taxon>
        <taxon>Haplosclerida</taxon>
        <taxon>Niphatidae</taxon>
        <taxon>Amphimedon</taxon>
    </lineage>
</organism>
<feature type="domain" description="Fibronectin type-III" evidence="2">
    <location>
        <begin position="365"/>
        <end position="461"/>
    </location>
</feature>
<keyword evidence="1" id="KW-0677">Repeat</keyword>
<dbReference type="CDD" id="cd00063">
    <property type="entry name" value="FN3"/>
    <property type="match status" value="3"/>
</dbReference>
<dbReference type="PANTHER" id="PTHR13817">
    <property type="entry name" value="TITIN"/>
    <property type="match status" value="1"/>
</dbReference>
<dbReference type="InterPro" id="IPR059179">
    <property type="entry name" value="MLKL-like_MCAfunc"/>
</dbReference>
<dbReference type="InterPro" id="IPR003961">
    <property type="entry name" value="FN3_dom"/>
</dbReference>
<name>A0A1X7U3H8_AMPQE</name>
<evidence type="ECO:0000313" key="3">
    <source>
        <dbReference type="EnsemblMetazoa" id="Aqu2.1.22437_001"/>
    </source>
</evidence>